<protein>
    <submittedName>
        <fullName evidence="2">Transcriptional regulator</fullName>
    </submittedName>
</protein>
<dbReference type="Proteomes" id="UP000603904">
    <property type="component" value="Unassembled WGS sequence"/>
</dbReference>
<dbReference type="CDD" id="cd00093">
    <property type="entry name" value="HTH_XRE"/>
    <property type="match status" value="1"/>
</dbReference>
<dbReference type="PANTHER" id="PTHR35010">
    <property type="entry name" value="BLL4672 PROTEIN-RELATED"/>
    <property type="match status" value="1"/>
</dbReference>
<dbReference type="SMART" id="SM00530">
    <property type="entry name" value="HTH_XRE"/>
    <property type="match status" value="1"/>
</dbReference>
<sequence length="281" mass="31373">MGGDRSRRAELGAFLRAQRGRLRPADVGLPEDLRPGLRRTPGLRREEVAELAGLSLTWYTWLEQGRDIAASAQVVAALARALRLDSDQYRHLCRLAGLAAPEPDTAGTDGLLRLQRLVDAAVPNCASVYDARFDFVVWNSAYARLRHDPALLPEGRRNLLWIMFGDDVARSRLVRWEAAARAVLNQVRVAVGERPEDSRLAGLVAELAEKSPEFRRWWAEYPDRYFRPATIGVDHPEAGRVDLVMYQLRPVERPDLLMVLQVPATAADLRRVTALLGASPA</sequence>
<gene>
    <name evidence="2" type="ORF">Mco01_47770</name>
</gene>
<dbReference type="Pfam" id="PF13560">
    <property type="entry name" value="HTH_31"/>
    <property type="match status" value="1"/>
</dbReference>
<evidence type="ECO:0000313" key="3">
    <source>
        <dbReference type="Proteomes" id="UP000603904"/>
    </source>
</evidence>
<dbReference type="SUPFAM" id="SSF47413">
    <property type="entry name" value="lambda repressor-like DNA-binding domains"/>
    <property type="match status" value="1"/>
</dbReference>
<evidence type="ECO:0000259" key="1">
    <source>
        <dbReference type="SMART" id="SM00530"/>
    </source>
</evidence>
<keyword evidence="3" id="KW-1185">Reference proteome</keyword>
<dbReference type="InterPro" id="IPR041413">
    <property type="entry name" value="MLTR_LBD"/>
</dbReference>
<reference evidence="2 3" key="1">
    <citation type="submission" date="2021-01" db="EMBL/GenBank/DDBJ databases">
        <title>Whole genome shotgun sequence of Microbispora corallina NBRC 16416.</title>
        <authorList>
            <person name="Komaki H."/>
            <person name="Tamura T."/>
        </authorList>
    </citation>
    <scope>NUCLEOTIDE SEQUENCE [LARGE SCALE GENOMIC DNA]</scope>
    <source>
        <strain evidence="2 3">NBRC 16416</strain>
    </source>
</reference>
<dbReference type="Gene3D" id="1.10.260.40">
    <property type="entry name" value="lambda repressor-like DNA-binding domains"/>
    <property type="match status" value="1"/>
</dbReference>
<dbReference type="InterPro" id="IPR010982">
    <property type="entry name" value="Lambda_DNA-bd_dom_sf"/>
</dbReference>
<comment type="caution">
    <text evidence="2">The sequence shown here is derived from an EMBL/GenBank/DDBJ whole genome shotgun (WGS) entry which is preliminary data.</text>
</comment>
<feature type="domain" description="HTH cro/C1-type" evidence="1">
    <location>
        <begin position="14"/>
        <end position="89"/>
    </location>
</feature>
<dbReference type="RefSeq" id="WP_204059092.1">
    <property type="nucleotide sequence ID" value="NZ_BAAAGP010000007.1"/>
</dbReference>
<accession>A0ABQ4G3Y8</accession>
<dbReference type="Gene3D" id="3.30.450.180">
    <property type="match status" value="1"/>
</dbReference>
<dbReference type="EMBL" id="BOOC01000025">
    <property type="protein sequence ID" value="GIH41777.1"/>
    <property type="molecule type" value="Genomic_DNA"/>
</dbReference>
<dbReference type="PANTHER" id="PTHR35010:SF2">
    <property type="entry name" value="BLL4672 PROTEIN"/>
    <property type="match status" value="1"/>
</dbReference>
<name>A0ABQ4G3Y8_9ACTN</name>
<organism evidence="2 3">
    <name type="scientific">Microbispora corallina</name>
    <dbReference type="NCBI Taxonomy" id="83302"/>
    <lineage>
        <taxon>Bacteria</taxon>
        <taxon>Bacillati</taxon>
        <taxon>Actinomycetota</taxon>
        <taxon>Actinomycetes</taxon>
        <taxon>Streptosporangiales</taxon>
        <taxon>Streptosporangiaceae</taxon>
        <taxon>Microbispora</taxon>
    </lineage>
</organism>
<proteinExistence type="predicted"/>
<evidence type="ECO:0000313" key="2">
    <source>
        <dbReference type="EMBL" id="GIH41777.1"/>
    </source>
</evidence>
<dbReference type="Pfam" id="PF17765">
    <property type="entry name" value="MLTR_LBD"/>
    <property type="match status" value="1"/>
</dbReference>
<dbReference type="InterPro" id="IPR001387">
    <property type="entry name" value="Cro/C1-type_HTH"/>
</dbReference>